<feature type="transmembrane region" description="Helical" evidence="6">
    <location>
        <begin position="6"/>
        <end position="31"/>
    </location>
</feature>
<keyword evidence="5 6" id="KW-0472">Membrane</keyword>
<dbReference type="AlphaFoldDB" id="A0AAV1HUE2"/>
<feature type="transmembrane region" description="Helical" evidence="6">
    <location>
        <begin position="91"/>
        <end position="109"/>
    </location>
</feature>
<evidence type="ECO:0000256" key="6">
    <source>
        <dbReference type="RuleBase" id="RU363053"/>
    </source>
</evidence>
<dbReference type="Proteomes" id="UP001314263">
    <property type="component" value="Unassembled WGS sequence"/>
</dbReference>
<evidence type="ECO:0000256" key="1">
    <source>
        <dbReference type="ARBA" id="ARBA00004141"/>
    </source>
</evidence>
<dbReference type="GO" id="GO:0005737">
    <property type="term" value="C:cytoplasm"/>
    <property type="evidence" value="ECO:0007669"/>
    <property type="project" value="TreeGrafter"/>
</dbReference>
<keyword evidence="8" id="KW-1185">Reference proteome</keyword>
<dbReference type="Pfam" id="PF04117">
    <property type="entry name" value="Mpv17_PMP22"/>
    <property type="match status" value="1"/>
</dbReference>
<comment type="caution">
    <text evidence="7">The sequence shown here is derived from an EMBL/GenBank/DDBJ whole genome shotgun (WGS) entry which is preliminary data.</text>
</comment>
<keyword evidence="3 6" id="KW-0812">Transmembrane</keyword>
<dbReference type="PANTHER" id="PTHR11266:SF17">
    <property type="entry name" value="PROTEIN MPV17"/>
    <property type="match status" value="1"/>
</dbReference>
<evidence type="ECO:0000256" key="2">
    <source>
        <dbReference type="ARBA" id="ARBA00006824"/>
    </source>
</evidence>
<evidence type="ECO:0000313" key="7">
    <source>
        <dbReference type="EMBL" id="CAK0744581.1"/>
    </source>
</evidence>
<comment type="subcellular location">
    <subcellularLocation>
        <location evidence="1">Membrane</location>
        <topology evidence="1">Multi-pass membrane protein</topology>
    </subcellularLocation>
</comment>
<protein>
    <submittedName>
        <fullName evidence="7">Uncharacterized protein</fullName>
    </submittedName>
</protein>
<evidence type="ECO:0000313" key="8">
    <source>
        <dbReference type="Proteomes" id="UP001314263"/>
    </source>
</evidence>
<dbReference type="EMBL" id="CAUYUE010000002">
    <property type="protein sequence ID" value="CAK0744581.1"/>
    <property type="molecule type" value="Genomic_DNA"/>
</dbReference>
<proteinExistence type="inferred from homology"/>
<dbReference type="GO" id="GO:0016020">
    <property type="term" value="C:membrane"/>
    <property type="evidence" value="ECO:0007669"/>
    <property type="project" value="UniProtKB-SubCell"/>
</dbReference>
<evidence type="ECO:0000256" key="5">
    <source>
        <dbReference type="ARBA" id="ARBA00023136"/>
    </source>
</evidence>
<organism evidence="7 8">
    <name type="scientific">Coccomyxa viridis</name>
    <dbReference type="NCBI Taxonomy" id="1274662"/>
    <lineage>
        <taxon>Eukaryota</taxon>
        <taxon>Viridiplantae</taxon>
        <taxon>Chlorophyta</taxon>
        <taxon>core chlorophytes</taxon>
        <taxon>Trebouxiophyceae</taxon>
        <taxon>Trebouxiophyceae incertae sedis</taxon>
        <taxon>Coccomyxaceae</taxon>
        <taxon>Coccomyxa</taxon>
    </lineage>
</organism>
<accession>A0AAV1HUE2</accession>
<keyword evidence="4 6" id="KW-1133">Transmembrane helix</keyword>
<dbReference type="InterPro" id="IPR007248">
    <property type="entry name" value="Mpv17_PMP22"/>
</dbReference>
<feature type="transmembrane region" description="Helical" evidence="6">
    <location>
        <begin position="52"/>
        <end position="71"/>
    </location>
</feature>
<evidence type="ECO:0000256" key="3">
    <source>
        <dbReference type="ARBA" id="ARBA00022692"/>
    </source>
</evidence>
<gene>
    <name evidence="7" type="ORF">CVIRNUC_001559</name>
</gene>
<comment type="similarity">
    <text evidence="2 6">Belongs to the peroxisomal membrane protein PXMP2/4 family.</text>
</comment>
<dbReference type="PANTHER" id="PTHR11266">
    <property type="entry name" value="PEROXISOMAL MEMBRANE PROTEIN 2, PXMP2 MPV17"/>
    <property type="match status" value="1"/>
</dbReference>
<name>A0AAV1HUE2_9CHLO</name>
<evidence type="ECO:0000256" key="4">
    <source>
        <dbReference type="ARBA" id="ARBA00022989"/>
    </source>
</evidence>
<sequence length="215" mass="24380">MFIKLWALYLAALQVQPLLTKCMTSAVGFILGDGIAQAIAKECFDGLRTLRFAIIGFTLHAPIADTWFTFLEHNVFPKTPTSMTAVLSKMAADQLIMAPIFLIVFFFAVKTLEGLPHKLPEVLREQYLKTVLVGYLLWPLAHIINFKFIPTDLRILYVNCVQVGWNVVLCRMSTGRPAGRLPEPKKYYEKRLPSAEVEIADRRRSIGQKSKRAPR</sequence>
<reference evidence="7 8" key="1">
    <citation type="submission" date="2023-10" db="EMBL/GenBank/DDBJ databases">
        <authorList>
            <person name="Maclean D."/>
            <person name="Macfadyen A."/>
        </authorList>
    </citation>
    <scope>NUCLEOTIDE SEQUENCE [LARGE SCALE GENOMIC DNA]</scope>
</reference>